<name>A0A160F5A4_9BACL</name>
<keyword evidence="2" id="KW-1185">Reference proteome</keyword>
<sequence>MAMYIPLFAATYSRYQEAAEDAPYIISLDEAFAGVDENNIRNMFGLVEQLGFNYIMNSQALWGDYDTVPSLSICELVRPKNASFVTVIRYDWNGKIKQLVTEGRKGELIEPIR</sequence>
<dbReference type="EMBL" id="CP015438">
    <property type="protein sequence ID" value="ANB61677.1"/>
    <property type="molecule type" value="Genomic_DNA"/>
</dbReference>
<dbReference type="Proteomes" id="UP000076865">
    <property type="component" value="Chromosome"/>
</dbReference>
<proteinExistence type="predicted"/>
<gene>
    <name evidence="1" type="ORF">GFC30_732</name>
</gene>
<dbReference type="PATRIC" id="fig|294699.3.peg.732"/>
<evidence type="ECO:0000313" key="1">
    <source>
        <dbReference type="EMBL" id="ANB61677.1"/>
    </source>
</evidence>
<accession>A0A160F5A4</accession>
<dbReference type="AlphaFoldDB" id="A0A160F5A4"/>
<keyword evidence="1" id="KW-0269">Exonuclease</keyword>
<dbReference type="GO" id="GO:0004527">
    <property type="term" value="F:exonuclease activity"/>
    <property type="evidence" value="ECO:0007669"/>
    <property type="project" value="UniProtKB-KW"/>
</dbReference>
<organism evidence="1 2">
    <name type="scientific">Anoxybacteroides amylolyticum</name>
    <dbReference type="NCBI Taxonomy" id="294699"/>
    <lineage>
        <taxon>Bacteria</taxon>
        <taxon>Bacillati</taxon>
        <taxon>Bacillota</taxon>
        <taxon>Bacilli</taxon>
        <taxon>Bacillales</taxon>
        <taxon>Anoxybacillaceae</taxon>
        <taxon>Anoxybacteroides</taxon>
    </lineage>
</organism>
<protein>
    <submittedName>
        <fullName evidence="1">Exonuclease SbcCD, C subunit</fullName>
    </submittedName>
</protein>
<keyword evidence="1" id="KW-0540">Nuclease</keyword>
<reference evidence="1 2" key="1">
    <citation type="journal article" date="2006" name="Syst. Appl. Microbiol.">
        <title>Anoxybacillus amylolyticus sp. nov., a thermophilic amylase producing bacterium isolated from Mount Rittmann (Antarctica).</title>
        <authorList>
            <person name="Poli A."/>
            <person name="Esposito E."/>
            <person name="Lama L."/>
            <person name="Orlando P."/>
            <person name="Nicolaus G."/>
            <person name="de Appolonia F."/>
            <person name="Gambacorta A."/>
            <person name="Nicolaus B."/>
        </authorList>
    </citation>
    <scope>NUCLEOTIDE SEQUENCE [LARGE SCALE GENOMIC DNA]</scope>
    <source>
        <strain evidence="1 2">DSM 15939</strain>
    </source>
</reference>
<dbReference type="Pfam" id="PF13558">
    <property type="entry name" value="SbcC_Walker_B"/>
    <property type="match status" value="1"/>
</dbReference>
<keyword evidence="1" id="KW-0378">Hydrolase</keyword>
<evidence type="ECO:0000313" key="2">
    <source>
        <dbReference type="Proteomes" id="UP000076865"/>
    </source>
</evidence>
<dbReference type="KEGG" id="aamy:GFC30_732"/>